<evidence type="ECO:0000256" key="6">
    <source>
        <dbReference type="ARBA" id="ARBA00022801"/>
    </source>
</evidence>
<dbReference type="Pfam" id="PF06337">
    <property type="entry name" value="DUSP"/>
    <property type="match status" value="1"/>
</dbReference>
<dbReference type="SUPFAM" id="SSF54001">
    <property type="entry name" value="Cysteine proteinases"/>
    <property type="match status" value="1"/>
</dbReference>
<dbReference type="InterPro" id="IPR038765">
    <property type="entry name" value="Papain-like_cys_pep_sf"/>
</dbReference>
<dbReference type="PROSITE" id="PS51283">
    <property type="entry name" value="DUSP"/>
    <property type="match status" value="1"/>
</dbReference>
<dbReference type="Gene3D" id="3.30.2230.10">
    <property type="entry name" value="DUSP-like"/>
    <property type="match status" value="1"/>
</dbReference>
<dbReference type="AlphaFoldDB" id="A0AAV8A0E7"/>
<sequence length="1147" mass="134582">MTNQKLSDEILRKEIQDIVSTEKHLKEGNECYLIPAGWYDRLFKFVHENASRPPQINTRRLFQNRSTKLKKDLVDFSDYVIISKKLWNLLRSQFSSTQEIMRRVIKNYKTNQLFVELFPIEIDVVFGNTKKIIQVSKEEGYLSLRNRLSVLFNLIPNSFVLYLLHNNHQKKIPHFQNNIRECGLKKKSLITIELNSEYQEKSRKRKETNTKENKNYQKYVIESHVSLILDSDDEDSQQKGKKTTVKTPMTKISMKGAEKKEKQKSIIFSFQNQQKKIKINTTKQTNQKDNRNNNLIKFVKKAMSPSKKETLPLKKEALPLKKEILPLKKNILPLKKEKLTAKKEILPVKKVILPLQKETLPLQKEQLPLKKVIPPLKKKTSPSKKHWLIISGSDSDSDEVLPQPKNRSLGRYNRSYSSSRNTYSFDNKDCPKGICGLVNLGNTCYLNSALQCLSKTKPLTDYLLSNEFQQQIINVPNQKLLSRHYQDFLQKMWYGTSSLISPRNLKFGIEAAAQQFQGFYQHDSQELLSFLLDGLHKELNSSIAKSEIEKKTIINDENQWRHFSRISWDLHKKSNNSKIVDLFHGQIRSKLSCLRCENISIGFDPLMYFSLPIPDAKQHILEIQVEFIFLSKSQPIISFEIKALIKTTYLEVVEMISKKTNININNILFQSYNRDYFTNINLNETIKNSDEFKTFVAFEINSNKDYLNIKTTHAYLDFANDFNNIDNNDDDDDDDNLKKSNNNSNTVNKYDHDDYIRDNKSKDQIFDPIPISYLTPHIIPIKNKNWKIKDLENKLIKFFSQFYLDTENKNKYQNVNNQFHFRNNNNNNNNNINDGISSESENHSDHKTNKKYQKQFKQEFNKTNLSKLKKNEKIIKSFNNWHFKSNVTTPPFHIAKKMIMELEDSDEEIEIPIDIYNSNENITLHENLKIDLKWNPNLSYQLNEKRIIQKIDLTTKKNKSHNYNHNNNNNNESNNNNTSCKIENDESGILNLNACLNAFIKEESLKNGDKWFCPRCNKKVNSTKKIDFCILPQICIIHLKRMNYASSKKRKINKFIDFPFELDFSPYLQNNGILNSQEENNNKYKLFAISEHEGNCMSGHYTSVCYNSLDSKWFRFNDSLIKQLNSSEQIKTNKAYILFYQKITSIK</sequence>
<evidence type="ECO:0000259" key="9">
    <source>
        <dbReference type="PROSITE" id="PS50235"/>
    </source>
</evidence>
<dbReference type="PROSITE" id="PS00973">
    <property type="entry name" value="USP_2"/>
    <property type="match status" value="1"/>
</dbReference>
<dbReference type="Gene3D" id="3.90.70.10">
    <property type="entry name" value="Cysteine proteinases"/>
    <property type="match status" value="2"/>
</dbReference>
<comment type="caution">
    <text evidence="11">The sequence shown here is derived from an EMBL/GenBank/DDBJ whole genome shotgun (WGS) entry which is preliminary data.</text>
</comment>
<reference evidence="11" key="1">
    <citation type="submission" date="2022-08" db="EMBL/GenBank/DDBJ databases">
        <title>Novel sulphate-reducing endosymbionts in the free-living metamonad Anaeramoeba.</title>
        <authorList>
            <person name="Jerlstrom-Hultqvist J."/>
            <person name="Cepicka I."/>
            <person name="Gallot-Lavallee L."/>
            <person name="Salas-Leiva D."/>
            <person name="Curtis B.A."/>
            <person name="Zahonova K."/>
            <person name="Pipaliya S."/>
            <person name="Dacks J."/>
            <person name="Roger A.J."/>
        </authorList>
    </citation>
    <scope>NUCLEOTIDE SEQUENCE</scope>
    <source>
        <strain evidence="11">Busselton2</strain>
    </source>
</reference>
<dbReference type="SMART" id="SM00695">
    <property type="entry name" value="DUSP"/>
    <property type="match status" value="1"/>
</dbReference>
<feature type="domain" description="USP" evidence="9">
    <location>
        <begin position="435"/>
        <end position="1143"/>
    </location>
</feature>
<feature type="region of interest" description="Disordered" evidence="8">
    <location>
        <begin position="394"/>
        <end position="413"/>
    </location>
</feature>
<keyword evidence="5" id="KW-0833">Ubl conjugation pathway</keyword>
<gene>
    <name evidence="11" type="ORF">M0812_07282</name>
</gene>
<feature type="region of interest" description="Disordered" evidence="8">
    <location>
        <begin position="822"/>
        <end position="849"/>
    </location>
</feature>
<dbReference type="EMBL" id="JANTQA010000016">
    <property type="protein sequence ID" value="KAJ3447065.1"/>
    <property type="molecule type" value="Genomic_DNA"/>
</dbReference>
<dbReference type="Proteomes" id="UP001146793">
    <property type="component" value="Unassembled WGS sequence"/>
</dbReference>
<evidence type="ECO:0000313" key="11">
    <source>
        <dbReference type="EMBL" id="KAJ3447065.1"/>
    </source>
</evidence>
<organism evidence="11 12">
    <name type="scientific">Anaeramoeba flamelloides</name>
    <dbReference type="NCBI Taxonomy" id="1746091"/>
    <lineage>
        <taxon>Eukaryota</taxon>
        <taxon>Metamonada</taxon>
        <taxon>Anaeramoebidae</taxon>
        <taxon>Anaeramoeba</taxon>
    </lineage>
</organism>
<proteinExistence type="inferred from homology"/>
<keyword evidence="6 11" id="KW-0378">Hydrolase</keyword>
<dbReference type="GO" id="GO:0006508">
    <property type="term" value="P:proteolysis"/>
    <property type="evidence" value="ECO:0007669"/>
    <property type="project" value="UniProtKB-KW"/>
</dbReference>
<dbReference type="GO" id="GO:0016579">
    <property type="term" value="P:protein deubiquitination"/>
    <property type="evidence" value="ECO:0007669"/>
    <property type="project" value="InterPro"/>
</dbReference>
<feature type="compositionally biased region" description="Low complexity" evidence="8">
    <location>
        <begin position="822"/>
        <end position="833"/>
    </location>
</feature>
<name>A0AAV8A0E7_9EUKA</name>
<feature type="region of interest" description="Disordered" evidence="8">
    <location>
        <begin position="958"/>
        <end position="979"/>
    </location>
</feature>
<dbReference type="InterPro" id="IPR050185">
    <property type="entry name" value="Ub_carboxyl-term_hydrolase"/>
</dbReference>
<dbReference type="PROSITE" id="PS50235">
    <property type="entry name" value="USP_3"/>
    <property type="match status" value="1"/>
</dbReference>
<dbReference type="PANTHER" id="PTHR21646">
    <property type="entry name" value="UBIQUITIN CARBOXYL-TERMINAL HYDROLASE"/>
    <property type="match status" value="1"/>
</dbReference>
<feature type="compositionally biased region" description="Low complexity" evidence="8">
    <location>
        <begin position="963"/>
        <end position="979"/>
    </location>
</feature>
<evidence type="ECO:0000256" key="7">
    <source>
        <dbReference type="ARBA" id="ARBA00022807"/>
    </source>
</evidence>
<feature type="domain" description="DUSP" evidence="10">
    <location>
        <begin position="2"/>
        <end position="105"/>
    </location>
</feature>
<comment type="similarity">
    <text evidence="2">Belongs to the peptidase C19 family.</text>
</comment>
<protein>
    <recommendedName>
        <fullName evidence="3">ubiquitinyl hydrolase 1</fullName>
        <ecNumber evidence="3">3.4.19.12</ecNumber>
    </recommendedName>
</protein>
<evidence type="ECO:0000256" key="8">
    <source>
        <dbReference type="SAM" id="MobiDB-lite"/>
    </source>
</evidence>
<dbReference type="EC" id="3.4.19.12" evidence="3"/>
<evidence type="ECO:0000256" key="4">
    <source>
        <dbReference type="ARBA" id="ARBA00022670"/>
    </source>
</evidence>
<dbReference type="GO" id="GO:0004843">
    <property type="term" value="F:cysteine-type deubiquitinase activity"/>
    <property type="evidence" value="ECO:0007669"/>
    <property type="project" value="UniProtKB-EC"/>
</dbReference>
<dbReference type="InterPro" id="IPR028889">
    <property type="entry name" value="USP"/>
</dbReference>
<evidence type="ECO:0000256" key="5">
    <source>
        <dbReference type="ARBA" id="ARBA00022786"/>
    </source>
</evidence>
<dbReference type="SUPFAM" id="SSF143791">
    <property type="entry name" value="DUSP-like"/>
    <property type="match status" value="1"/>
</dbReference>
<dbReference type="Pfam" id="PF00443">
    <property type="entry name" value="UCH"/>
    <property type="match status" value="1"/>
</dbReference>
<keyword evidence="7" id="KW-0788">Thiol protease</keyword>
<comment type="catalytic activity">
    <reaction evidence="1">
        <text>Thiol-dependent hydrolysis of ester, thioester, amide, peptide and isopeptide bonds formed by the C-terminal Gly of ubiquitin (a 76-residue protein attached to proteins as an intracellular targeting signal).</text>
        <dbReference type="EC" id="3.4.19.12"/>
    </reaction>
</comment>
<evidence type="ECO:0000256" key="1">
    <source>
        <dbReference type="ARBA" id="ARBA00000707"/>
    </source>
</evidence>
<evidence type="ECO:0000256" key="2">
    <source>
        <dbReference type="ARBA" id="ARBA00009085"/>
    </source>
</evidence>
<dbReference type="InterPro" id="IPR006615">
    <property type="entry name" value="Pept_C19_DUSP"/>
</dbReference>
<evidence type="ECO:0000313" key="12">
    <source>
        <dbReference type="Proteomes" id="UP001146793"/>
    </source>
</evidence>
<dbReference type="PANTHER" id="PTHR21646:SF24">
    <property type="entry name" value="UBIQUITIN CARBOXYL-TERMINAL HYDROLASE"/>
    <property type="match status" value="1"/>
</dbReference>
<evidence type="ECO:0000256" key="3">
    <source>
        <dbReference type="ARBA" id="ARBA00012759"/>
    </source>
</evidence>
<feature type="region of interest" description="Disordered" evidence="8">
    <location>
        <begin position="231"/>
        <end position="260"/>
    </location>
</feature>
<accession>A0AAV8A0E7</accession>
<keyword evidence="4" id="KW-0645">Protease</keyword>
<dbReference type="InterPro" id="IPR035927">
    <property type="entry name" value="DUSP-like_sf"/>
</dbReference>
<feature type="region of interest" description="Disordered" evidence="8">
    <location>
        <begin position="729"/>
        <end position="754"/>
    </location>
</feature>
<evidence type="ECO:0000259" key="10">
    <source>
        <dbReference type="PROSITE" id="PS51283"/>
    </source>
</evidence>
<dbReference type="PROSITE" id="PS00972">
    <property type="entry name" value="USP_1"/>
    <property type="match status" value="1"/>
</dbReference>
<dbReference type="InterPro" id="IPR001394">
    <property type="entry name" value="Peptidase_C19_UCH"/>
</dbReference>
<dbReference type="InterPro" id="IPR018200">
    <property type="entry name" value="USP_CS"/>
</dbReference>